<feature type="region of interest" description="Disordered" evidence="1">
    <location>
        <begin position="288"/>
        <end position="314"/>
    </location>
</feature>
<gene>
    <name evidence="3" type="ORF">D8I35_17980</name>
</gene>
<dbReference type="OrthoDB" id="9765721at2"/>
<feature type="transmembrane region" description="Helical" evidence="2">
    <location>
        <begin position="79"/>
        <end position="97"/>
    </location>
</feature>
<keyword evidence="2" id="KW-1133">Transmembrane helix</keyword>
<name>A0A3M6QJ02_9BURK</name>
<feature type="transmembrane region" description="Helical" evidence="2">
    <location>
        <begin position="244"/>
        <end position="266"/>
    </location>
</feature>
<feature type="transmembrane region" description="Helical" evidence="2">
    <location>
        <begin position="333"/>
        <end position="358"/>
    </location>
</feature>
<evidence type="ECO:0000256" key="2">
    <source>
        <dbReference type="SAM" id="Phobius"/>
    </source>
</evidence>
<feature type="transmembrane region" description="Helical" evidence="2">
    <location>
        <begin position="103"/>
        <end position="126"/>
    </location>
</feature>
<dbReference type="EMBL" id="RDQO01000007">
    <property type="protein sequence ID" value="RMX03056.1"/>
    <property type="molecule type" value="Genomic_DNA"/>
</dbReference>
<feature type="transmembrane region" description="Helical" evidence="2">
    <location>
        <begin position="147"/>
        <end position="168"/>
    </location>
</feature>
<keyword evidence="4" id="KW-1185">Reference proteome</keyword>
<dbReference type="Proteomes" id="UP000278006">
    <property type="component" value="Unassembled WGS sequence"/>
</dbReference>
<evidence type="ECO:0000313" key="4">
    <source>
        <dbReference type="Proteomes" id="UP000278006"/>
    </source>
</evidence>
<keyword evidence="2" id="KW-0812">Transmembrane</keyword>
<dbReference type="InterPro" id="IPR010295">
    <property type="entry name" value="DUF898"/>
</dbReference>
<feature type="transmembrane region" description="Helical" evidence="2">
    <location>
        <begin position="188"/>
        <end position="210"/>
    </location>
</feature>
<accession>A0A3M6QJ02</accession>
<evidence type="ECO:0000256" key="1">
    <source>
        <dbReference type="SAM" id="MobiDB-lite"/>
    </source>
</evidence>
<dbReference type="Pfam" id="PF05987">
    <property type="entry name" value="DUF898"/>
    <property type="match status" value="1"/>
</dbReference>
<dbReference type="AlphaFoldDB" id="A0A3M6QJ02"/>
<comment type="caution">
    <text evidence="3">The sequence shown here is derived from an EMBL/GenBank/DDBJ whole genome shotgun (WGS) entry which is preliminary data.</text>
</comment>
<reference evidence="3 4" key="1">
    <citation type="submission" date="2018-10" db="EMBL/GenBank/DDBJ databases">
        <title>Draft genome of Cortibacter populi DSM10536.</title>
        <authorList>
            <person name="Bernier A.-M."/>
            <person name="Bernard K."/>
        </authorList>
    </citation>
    <scope>NUCLEOTIDE SEQUENCE [LARGE SCALE GENOMIC DNA]</scope>
    <source>
        <strain evidence="3 4">DSM 105136</strain>
    </source>
</reference>
<feature type="transmembrane region" description="Helical" evidence="2">
    <location>
        <begin position="30"/>
        <end position="50"/>
    </location>
</feature>
<protein>
    <submittedName>
        <fullName evidence="3">DUF898 family protein</fullName>
    </submittedName>
</protein>
<sequence>MPPAAHVPAAPKAIVKDYPLKFTGSGPQYFRVWFVNVILTLLTLGIYTPWARKRTAEYFFGHSVIARSPLEFAASIRRMVIGFFIFVGLYLLFRRAIDSQSTFMVFAALLGVALAVPFLWGSAKRFRITSTRWRGLRLRFGTSWREIYWASWPVFVIAASWFLVYVGIDMIQAFTAPSLLEDPQEQPAIRMGAVGWTLVALAAVVSWLCLVRVDYNYRRLLVQRTYLGEEGGVWKARYADFVRIWLVTALIFAGVLCSLGVGLYHLTRATQVHEVLMEWLVADETALQSPGRQPPGADGEAALEGASAGQGGDAWDEGDDTLHQRVEGWWRQLVFLVLVVVLIAFFMLYFAAAVALAYREARVHRLVWSSVGISDLARFRSTLGVWGFVWLRLQNWLLTMLTLGLYRPFARVREYRAKWDSTSVHIRGGVTQVKSLLVIQQQGGAFADAIADFAGFDIVG</sequence>
<proteinExistence type="predicted"/>
<organism evidence="3 4">
    <name type="scientific">Corticibacter populi</name>
    <dbReference type="NCBI Taxonomy" id="1550736"/>
    <lineage>
        <taxon>Bacteria</taxon>
        <taxon>Pseudomonadati</taxon>
        <taxon>Pseudomonadota</taxon>
        <taxon>Betaproteobacteria</taxon>
        <taxon>Burkholderiales</taxon>
        <taxon>Comamonadaceae</taxon>
        <taxon>Corticibacter</taxon>
    </lineage>
</organism>
<dbReference type="RefSeq" id="WP_122231831.1">
    <property type="nucleotide sequence ID" value="NZ_RDQO01000007.1"/>
</dbReference>
<keyword evidence="2" id="KW-0472">Membrane</keyword>
<evidence type="ECO:0000313" key="3">
    <source>
        <dbReference type="EMBL" id="RMX03056.1"/>
    </source>
</evidence>